<dbReference type="Proteomes" id="UP000218890">
    <property type="component" value="Chromosome"/>
</dbReference>
<sequence length="106" mass="11578">MLLDEGAEQGPEVRVCCRPSGVSVCTATYRYPDTPEGLLEAQGDFEAFDDEQAFEVARQMFVQMAAKGACDAHQQVADVVIIPDPAAMEVRELDLALANFSQQIIQ</sequence>
<protein>
    <submittedName>
        <fullName evidence="1">Uncharacterized protein</fullName>
    </submittedName>
</protein>
<reference evidence="1" key="1">
    <citation type="submission" date="2016-02" db="EMBL/GenBank/DDBJ databases">
        <title>Halorhodospira halochloris DSM-1059 complete genome, version 2.</title>
        <authorList>
            <person name="Tsukatani Y."/>
        </authorList>
    </citation>
    <scope>NUCLEOTIDE SEQUENCE</scope>
    <source>
        <strain evidence="1">DSM 1059</strain>
    </source>
</reference>
<organism evidence="1 2">
    <name type="scientific">Halorhodospira halochloris</name>
    <name type="common">Ectothiorhodospira halochloris</name>
    <dbReference type="NCBI Taxonomy" id="1052"/>
    <lineage>
        <taxon>Bacteria</taxon>
        <taxon>Pseudomonadati</taxon>
        <taxon>Pseudomonadota</taxon>
        <taxon>Gammaproteobacteria</taxon>
        <taxon>Chromatiales</taxon>
        <taxon>Ectothiorhodospiraceae</taxon>
        <taxon>Halorhodospira</taxon>
    </lineage>
</organism>
<dbReference type="KEGG" id="hhk:HH1059_20660"/>
<evidence type="ECO:0000313" key="2">
    <source>
        <dbReference type="Proteomes" id="UP000218890"/>
    </source>
</evidence>
<gene>
    <name evidence="1" type="ORF">HH1059_20660</name>
</gene>
<proteinExistence type="predicted"/>
<dbReference type="RefSeq" id="WP_200232655.1">
    <property type="nucleotide sequence ID" value="NZ_NRRM01000005.1"/>
</dbReference>
<name>A0A0X8XBC6_HALHR</name>
<dbReference type="EMBL" id="AP017372">
    <property type="protein sequence ID" value="BAU58774.1"/>
    <property type="molecule type" value="Genomic_DNA"/>
</dbReference>
<accession>A0A0X8XBC6</accession>
<keyword evidence="2" id="KW-1185">Reference proteome</keyword>
<dbReference type="AlphaFoldDB" id="A0A0X8XBC6"/>
<evidence type="ECO:0000313" key="1">
    <source>
        <dbReference type="EMBL" id="BAU58774.1"/>
    </source>
</evidence>